<dbReference type="Proteomes" id="UP001302222">
    <property type="component" value="Unassembled WGS sequence"/>
</dbReference>
<dbReference type="EMBL" id="JAYGIM010000005">
    <property type="protein sequence ID" value="MEA5426393.1"/>
    <property type="molecule type" value="Genomic_DNA"/>
</dbReference>
<reference evidence="1 2" key="1">
    <citation type="submission" date="2023-12" db="EMBL/GenBank/DDBJ databases">
        <title>Novel species of the genus Arcicella isolated from rivers.</title>
        <authorList>
            <person name="Lu H."/>
        </authorList>
    </citation>
    <scope>NUCLEOTIDE SEQUENCE [LARGE SCALE GENOMIC DNA]</scope>
    <source>
        <strain evidence="1 2">DC25W</strain>
    </source>
</reference>
<accession>A0ABU5SGH8</accession>
<protein>
    <submittedName>
        <fullName evidence="1">Uncharacterized protein</fullName>
    </submittedName>
</protein>
<evidence type="ECO:0000313" key="1">
    <source>
        <dbReference type="EMBL" id="MEA5426393.1"/>
    </source>
</evidence>
<proteinExistence type="predicted"/>
<organism evidence="1 2">
    <name type="scientific">Arcicella lustrica</name>
    <dbReference type="NCBI Taxonomy" id="2984196"/>
    <lineage>
        <taxon>Bacteria</taxon>
        <taxon>Pseudomonadati</taxon>
        <taxon>Bacteroidota</taxon>
        <taxon>Cytophagia</taxon>
        <taxon>Cytophagales</taxon>
        <taxon>Flectobacillaceae</taxon>
        <taxon>Arcicella</taxon>
    </lineage>
</organism>
<dbReference type="RefSeq" id="WP_323257511.1">
    <property type="nucleotide sequence ID" value="NZ_JAYGIM010000005.1"/>
</dbReference>
<keyword evidence="2" id="KW-1185">Reference proteome</keyword>
<evidence type="ECO:0000313" key="2">
    <source>
        <dbReference type="Proteomes" id="UP001302222"/>
    </source>
</evidence>
<sequence length="293" mass="34271">MNTYLLSRWQAVELFAKIVAIIEQKDKEEIKKDLRRVLIKYGNAEISKQFAIELLQSIANDRGSQNYYPKFLYDLSKEIKENLPIIRTEAKLTLLLNCVDEANQLSRYELLGVPNKKEEAFENSFWWLYSYERYKLGNSTDNNLAIGRFPVELLPFGHATIATIDFRNNDYNKKLNYIGSYLVKDGKHLILNARTENTKERELRLIFDIDMEELTVGEVALGYYLNASSKIYFGPIILQRAPQSKDGFKPAIFTNFDEKIDVRIWKYFDGLQTVPNELPMRIRTLNELDTFIH</sequence>
<name>A0ABU5SGH8_9BACT</name>
<gene>
    <name evidence="1" type="ORF">VB798_07395</name>
</gene>
<comment type="caution">
    <text evidence="1">The sequence shown here is derived from an EMBL/GenBank/DDBJ whole genome shotgun (WGS) entry which is preliminary data.</text>
</comment>